<dbReference type="AlphaFoldDB" id="A0ABD0XPY4"/>
<protein>
    <recommendedName>
        <fullName evidence="4">Immunoglobulin V-set domain-containing protein</fullName>
    </recommendedName>
</protein>
<evidence type="ECO:0000313" key="3">
    <source>
        <dbReference type="Proteomes" id="UP001557470"/>
    </source>
</evidence>
<dbReference type="InterPro" id="IPR013783">
    <property type="entry name" value="Ig-like_fold"/>
</dbReference>
<sequence length="129" mass="14251">MSALLSYSQALGAECIGEHTYLPCIVYDGDLASGNVSVDWRSEREVVYRSVWAEGNMEPWNGSHKNKQVSANAPQMGNFSLEVSEVAHSDSQNYSLYLVGSRRRVKPSLHGVSQDSNSFLLPDTPDKNN</sequence>
<dbReference type="Proteomes" id="UP001557470">
    <property type="component" value="Unassembled WGS sequence"/>
</dbReference>
<proteinExistence type="predicted"/>
<dbReference type="SUPFAM" id="SSF48726">
    <property type="entry name" value="Immunoglobulin"/>
    <property type="match status" value="1"/>
</dbReference>
<comment type="caution">
    <text evidence="2">The sequence shown here is derived from an EMBL/GenBank/DDBJ whole genome shotgun (WGS) entry which is preliminary data.</text>
</comment>
<dbReference type="EMBL" id="JAGEUA010000001">
    <property type="protein sequence ID" value="KAL1023419.1"/>
    <property type="molecule type" value="Genomic_DNA"/>
</dbReference>
<feature type="region of interest" description="Disordered" evidence="1">
    <location>
        <begin position="108"/>
        <end position="129"/>
    </location>
</feature>
<evidence type="ECO:0000313" key="2">
    <source>
        <dbReference type="EMBL" id="KAL1023419.1"/>
    </source>
</evidence>
<dbReference type="Gene3D" id="2.60.40.10">
    <property type="entry name" value="Immunoglobulins"/>
    <property type="match status" value="1"/>
</dbReference>
<accession>A0ABD0XPY4</accession>
<name>A0ABD0XPY4_UMBPY</name>
<organism evidence="2 3">
    <name type="scientific">Umbra pygmaea</name>
    <name type="common">Eastern mudminnow</name>
    <dbReference type="NCBI Taxonomy" id="75934"/>
    <lineage>
        <taxon>Eukaryota</taxon>
        <taxon>Metazoa</taxon>
        <taxon>Chordata</taxon>
        <taxon>Craniata</taxon>
        <taxon>Vertebrata</taxon>
        <taxon>Euteleostomi</taxon>
        <taxon>Actinopterygii</taxon>
        <taxon>Neopterygii</taxon>
        <taxon>Teleostei</taxon>
        <taxon>Protacanthopterygii</taxon>
        <taxon>Esociformes</taxon>
        <taxon>Umbridae</taxon>
        <taxon>Umbra</taxon>
    </lineage>
</organism>
<reference evidence="2 3" key="1">
    <citation type="submission" date="2024-06" db="EMBL/GenBank/DDBJ databases">
        <authorList>
            <person name="Pan Q."/>
            <person name="Wen M."/>
            <person name="Jouanno E."/>
            <person name="Zahm M."/>
            <person name="Klopp C."/>
            <person name="Cabau C."/>
            <person name="Louis A."/>
            <person name="Berthelot C."/>
            <person name="Parey E."/>
            <person name="Roest Crollius H."/>
            <person name="Montfort J."/>
            <person name="Robinson-Rechavi M."/>
            <person name="Bouchez O."/>
            <person name="Lampietro C."/>
            <person name="Lopez Roques C."/>
            <person name="Donnadieu C."/>
            <person name="Postlethwait J."/>
            <person name="Bobe J."/>
            <person name="Verreycken H."/>
            <person name="Guiguen Y."/>
        </authorList>
    </citation>
    <scope>NUCLEOTIDE SEQUENCE [LARGE SCALE GENOMIC DNA]</scope>
    <source>
        <strain evidence="2">Up_M1</strain>
        <tissue evidence="2">Testis</tissue>
    </source>
</reference>
<dbReference type="InterPro" id="IPR036179">
    <property type="entry name" value="Ig-like_dom_sf"/>
</dbReference>
<evidence type="ECO:0008006" key="4">
    <source>
        <dbReference type="Google" id="ProtNLM"/>
    </source>
</evidence>
<gene>
    <name evidence="2" type="ORF">UPYG_G00040600</name>
</gene>
<keyword evidence="3" id="KW-1185">Reference proteome</keyword>
<evidence type="ECO:0000256" key="1">
    <source>
        <dbReference type="SAM" id="MobiDB-lite"/>
    </source>
</evidence>